<dbReference type="EMBL" id="SHOA02000018">
    <property type="protein sequence ID" value="TDH66260.1"/>
    <property type="molecule type" value="Genomic_DNA"/>
</dbReference>
<dbReference type="Proteomes" id="UP000294530">
    <property type="component" value="Unassembled WGS sequence"/>
</dbReference>
<reference evidence="1 2" key="1">
    <citation type="journal article" date="2021" name="Genome Biol.">
        <title>AFLAP: assembly-free linkage analysis pipeline using k-mers from genome sequencing data.</title>
        <authorList>
            <person name="Fletcher K."/>
            <person name="Zhang L."/>
            <person name="Gil J."/>
            <person name="Han R."/>
            <person name="Cavanaugh K."/>
            <person name="Michelmore R."/>
        </authorList>
    </citation>
    <scope>NUCLEOTIDE SEQUENCE [LARGE SCALE GENOMIC DNA]</scope>
    <source>
        <strain evidence="1 2">SF5</strain>
    </source>
</reference>
<keyword evidence="2" id="KW-1185">Reference proteome</keyword>
<comment type="caution">
    <text evidence="1">The sequence shown here is derived from an EMBL/GenBank/DDBJ whole genome shotgun (WGS) entry which is preliminary data.</text>
</comment>
<organism evidence="1 2">
    <name type="scientific">Bremia lactucae</name>
    <name type="common">Lettuce downy mildew</name>
    <dbReference type="NCBI Taxonomy" id="4779"/>
    <lineage>
        <taxon>Eukaryota</taxon>
        <taxon>Sar</taxon>
        <taxon>Stramenopiles</taxon>
        <taxon>Oomycota</taxon>
        <taxon>Peronosporomycetes</taxon>
        <taxon>Peronosporales</taxon>
        <taxon>Peronosporaceae</taxon>
        <taxon>Bremia</taxon>
    </lineage>
</organism>
<dbReference type="KEGG" id="blac:94349269"/>
<gene>
    <name evidence="1" type="ORF">CCR75_005517</name>
</gene>
<dbReference type="OrthoDB" id="10513404at2759"/>
<evidence type="ECO:0000313" key="1">
    <source>
        <dbReference type="EMBL" id="TDH66260.1"/>
    </source>
</evidence>
<accession>A0A976FGC4</accession>
<dbReference type="AlphaFoldDB" id="A0A976FGC4"/>
<dbReference type="GeneID" id="94349269"/>
<evidence type="ECO:0000313" key="2">
    <source>
        <dbReference type="Proteomes" id="UP000294530"/>
    </source>
</evidence>
<protein>
    <submittedName>
        <fullName evidence="1">Uncharacterized protein</fullName>
    </submittedName>
</protein>
<proteinExistence type="predicted"/>
<name>A0A976FGC4_BRELC</name>
<sequence>MQQPHSVQSDCQATDPMASAASFTRDVMVEQIATPDQLVAKIIDAKRLKSLRERLAPEVK</sequence>
<dbReference type="RefSeq" id="XP_067815759.1">
    <property type="nucleotide sequence ID" value="XM_067963598.1"/>
</dbReference>